<evidence type="ECO:0000256" key="1">
    <source>
        <dbReference type="SAM" id="MobiDB-lite"/>
    </source>
</evidence>
<dbReference type="AlphaFoldDB" id="A0A0K8SQ49"/>
<organism evidence="2">
    <name type="scientific">Lygus hesperus</name>
    <name type="common">Western plant bug</name>
    <dbReference type="NCBI Taxonomy" id="30085"/>
    <lineage>
        <taxon>Eukaryota</taxon>
        <taxon>Metazoa</taxon>
        <taxon>Ecdysozoa</taxon>
        <taxon>Arthropoda</taxon>
        <taxon>Hexapoda</taxon>
        <taxon>Insecta</taxon>
        <taxon>Pterygota</taxon>
        <taxon>Neoptera</taxon>
        <taxon>Paraneoptera</taxon>
        <taxon>Hemiptera</taxon>
        <taxon>Heteroptera</taxon>
        <taxon>Panheteroptera</taxon>
        <taxon>Cimicomorpha</taxon>
        <taxon>Miridae</taxon>
        <taxon>Mirini</taxon>
        <taxon>Lygus</taxon>
    </lineage>
</organism>
<dbReference type="EMBL" id="GBRD01010570">
    <property type="protein sequence ID" value="JAG55254.1"/>
    <property type="molecule type" value="Transcribed_RNA"/>
</dbReference>
<reference evidence="2" key="1">
    <citation type="submission" date="2014-09" db="EMBL/GenBank/DDBJ databases">
        <authorList>
            <person name="Magalhaes I.L.F."/>
            <person name="Oliveira U."/>
            <person name="Santos F.R."/>
            <person name="Vidigal T.H.D.A."/>
            <person name="Brescovit A.D."/>
            <person name="Santos A.J."/>
        </authorList>
    </citation>
    <scope>NUCLEOTIDE SEQUENCE</scope>
</reference>
<sequence>LRMRSMPIRNLWPTTSTKFILEDMRTRHEILLGVPDEAIMKMVDILKASKGGMDLEDAIAKFSQMNSGGDKLDENHNDSISLGENPVKNKVSMDGHNKPNSAEGVD</sequence>
<feature type="region of interest" description="Disordered" evidence="1">
    <location>
        <begin position="65"/>
        <end position="106"/>
    </location>
</feature>
<proteinExistence type="predicted"/>
<feature type="non-terminal residue" evidence="2">
    <location>
        <position position="106"/>
    </location>
</feature>
<accession>A0A0K8SQ49</accession>
<feature type="non-terminal residue" evidence="2">
    <location>
        <position position="1"/>
    </location>
</feature>
<evidence type="ECO:0000313" key="2">
    <source>
        <dbReference type="EMBL" id="JAG55254.1"/>
    </source>
</evidence>
<protein>
    <submittedName>
        <fullName evidence="2">Uncharacterized protein</fullName>
    </submittedName>
</protein>
<name>A0A0K8SQ49_LYGHE</name>